<dbReference type="InterPro" id="IPR023869">
    <property type="entry name" value="tRNA_Adeno_NH3ase_assoc_put"/>
</dbReference>
<evidence type="ECO:0000256" key="1">
    <source>
        <dbReference type="SAM" id="MobiDB-lite"/>
    </source>
</evidence>
<keyword evidence="3" id="KW-1185">Reference proteome</keyword>
<dbReference type="RefSeq" id="WP_269943868.1">
    <property type="nucleotide sequence ID" value="NZ_JAKMUT010000001.1"/>
</dbReference>
<reference evidence="2" key="1">
    <citation type="submission" date="2022-02" db="EMBL/GenBank/DDBJ databases">
        <title>Corynebacterium sp. from urogenital microbiome.</title>
        <authorList>
            <person name="Cappelli E.A."/>
            <person name="Ribeiro T.G."/>
            <person name="Peixe L."/>
        </authorList>
    </citation>
    <scope>NUCLEOTIDE SEQUENCE</scope>
    <source>
        <strain evidence="2">C8Ua_174</strain>
    </source>
</reference>
<gene>
    <name evidence="2" type="ORF">L8V00_00025</name>
</gene>
<dbReference type="Proteomes" id="UP001146469">
    <property type="component" value="Unassembled WGS sequence"/>
</dbReference>
<organism evidence="2 3">
    <name type="scientific">Corynebacterium evansiae</name>
    <dbReference type="NCBI Taxonomy" id="2913499"/>
    <lineage>
        <taxon>Bacteria</taxon>
        <taxon>Bacillati</taxon>
        <taxon>Actinomycetota</taxon>
        <taxon>Actinomycetes</taxon>
        <taxon>Mycobacteriales</taxon>
        <taxon>Corynebacteriaceae</taxon>
        <taxon>Corynebacterium</taxon>
    </lineage>
</organism>
<comment type="caution">
    <text evidence="2">The sequence shown here is derived from an EMBL/GenBank/DDBJ whole genome shotgun (WGS) entry which is preliminary data.</text>
</comment>
<dbReference type="EMBL" id="JAKMUT010000001">
    <property type="protein sequence ID" value="MCZ9288605.1"/>
    <property type="molecule type" value="Genomic_DNA"/>
</dbReference>
<sequence>MSTDSFDNGSSDGAGRDSSDGGDLTFAVSAIRTDGHWHLRELPTRATESLPDLIAELRASRAEGPVVGLLCIEDDWSVVLRPVPSGVRILLSDATAALDYDIASEVLDTLDIDEPSEEEADASDDPWPEGDFDLLEDLGASEQIMSIIFYDDDLYGAEQVLRVADELGFADELADLVGVELEF</sequence>
<protein>
    <submittedName>
        <fullName evidence="2">tRNA adenosine deaminase-associated protein</fullName>
    </submittedName>
</protein>
<dbReference type="AlphaFoldDB" id="A0A9X3REG9"/>
<accession>A0A9X3REG9</accession>
<dbReference type="NCBIfam" id="TIGR03941">
    <property type="entry name" value="tRNA_deam_assoc"/>
    <property type="match status" value="1"/>
</dbReference>
<evidence type="ECO:0000313" key="3">
    <source>
        <dbReference type="Proteomes" id="UP001146469"/>
    </source>
</evidence>
<proteinExistence type="predicted"/>
<feature type="region of interest" description="Disordered" evidence="1">
    <location>
        <begin position="1"/>
        <end position="21"/>
    </location>
</feature>
<name>A0A9X3REG9_9CORY</name>
<evidence type="ECO:0000313" key="2">
    <source>
        <dbReference type="EMBL" id="MCZ9288605.1"/>
    </source>
</evidence>